<evidence type="ECO:0000313" key="3">
    <source>
        <dbReference type="Proteomes" id="UP000294192"/>
    </source>
</evidence>
<comment type="caution">
    <text evidence="2">The sequence shown here is derived from an EMBL/GenBank/DDBJ whole genome shotgun (WGS) entry which is preliminary data.</text>
</comment>
<dbReference type="Gene3D" id="3.40.190.10">
    <property type="entry name" value="Periplasmic binding protein-like II"/>
    <property type="match status" value="1"/>
</dbReference>
<keyword evidence="3" id="KW-1185">Reference proteome</keyword>
<evidence type="ECO:0000313" key="2">
    <source>
        <dbReference type="EMBL" id="TCG10547.1"/>
    </source>
</evidence>
<evidence type="ECO:0008006" key="4">
    <source>
        <dbReference type="Google" id="ProtNLM"/>
    </source>
</evidence>
<dbReference type="EMBL" id="PSZO01000034">
    <property type="protein sequence ID" value="TCG10547.1"/>
    <property type="molecule type" value="Genomic_DNA"/>
</dbReference>
<gene>
    <name evidence="2" type="ORF">C4B24_04490</name>
</gene>
<dbReference type="AlphaFoldDB" id="A0A4R0XS79"/>
<dbReference type="Proteomes" id="UP000294192">
    <property type="component" value="Unassembled WGS sequence"/>
</dbReference>
<dbReference type="SUPFAM" id="SSF53850">
    <property type="entry name" value="Periplasmic binding protein-like II"/>
    <property type="match status" value="1"/>
</dbReference>
<evidence type="ECO:0000256" key="1">
    <source>
        <dbReference type="SAM" id="SignalP"/>
    </source>
</evidence>
<organism evidence="2 3">
    <name type="scientific">Mycoplasma marinum</name>
    <dbReference type="NCBI Taxonomy" id="1937190"/>
    <lineage>
        <taxon>Bacteria</taxon>
        <taxon>Bacillati</taxon>
        <taxon>Mycoplasmatota</taxon>
        <taxon>Mollicutes</taxon>
        <taxon>Mycoplasmataceae</taxon>
        <taxon>Mycoplasma</taxon>
    </lineage>
</organism>
<reference evidence="2 3" key="1">
    <citation type="submission" date="2018-02" db="EMBL/GenBank/DDBJ databases">
        <title>Mycoplasma marinum and Mycoplasma todarodis sp. nov., moderately halophilic and psychrotolerant mycoplasmas isolated from cephalopods.</title>
        <authorList>
            <person name="Viver T."/>
        </authorList>
    </citation>
    <scope>NUCLEOTIDE SEQUENCE [LARGE SCALE GENOMIC DNA]</scope>
    <source>
        <strain evidence="2 3">PE</strain>
    </source>
</reference>
<feature type="chain" id="PRO_5020293715" description="Sugar ABC transporter substrate-binding protein" evidence="1">
    <location>
        <begin position="24"/>
        <end position="607"/>
    </location>
</feature>
<proteinExistence type="predicted"/>
<name>A0A4R0XS79_9MOLU</name>
<protein>
    <recommendedName>
        <fullName evidence="4">Sugar ABC transporter substrate-binding protein</fullName>
    </recommendedName>
</protein>
<dbReference type="RefSeq" id="WP_168388354.1">
    <property type="nucleotide sequence ID" value="NZ_PSZO01000034.1"/>
</dbReference>
<feature type="signal peptide" evidence="1">
    <location>
        <begin position="1"/>
        <end position="23"/>
    </location>
</feature>
<accession>A0A4R0XS79</accession>
<keyword evidence="1" id="KW-0732">Signal</keyword>
<dbReference type="PROSITE" id="PS51257">
    <property type="entry name" value="PROKAR_LIPOPROTEIN"/>
    <property type="match status" value="1"/>
</dbReference>
<sequence>MNKKKKILSTTAFSLLAISMPIAVTSCGFGKKDEKVQTSKEVGKQFDQEMKVAGEADKKEIKVGVRTSEFGVYQKLAAEFNKYGKGKIKIEPLAEDSFKDLYDTKAAANAMPTVFVNDSNSMSVITNKHKWATGLKIEDFLGNKNKDLYDVAQKEQSFELKDINKSHLNANSDSRNMVYGVPVGYGTKGLVMNSTMIDGAKEIKSFVPYAKGGKSDTLDVEYKGGKKTFGKCGVNEIQKYISEAGDKTAASSEIVKAHGEASAWLGYGPGNTIQRIYSVARSCLSNGALNANVMALALKEGFANFGILASAGIVVDGQKIYDTKKKMLSTKVFNKVAKDDKLNSALSDYLWTSFGGYMTGSAASIINSNYLTKEPKQGEVEPFFNKQTLFTWNAKWAARMANEQWDKKGNNNAWKKPGTTYESNKGFLDGQIKVLSSPYGEVTGDSIAISNKASAVERLVAKRWIKFIMQNSKDFIVPKFKEGKTTYINQAPGQLITSKVVSAFEPTRLKQKSLITNSEKPYKDAWFNYGNNEKHTSSDEYNGINGQVWKITDSNNLSGLFEPALIDSMQSYYDASSQNKKAWTRTQFNNKLNDVARKYNGQLALKD</sequence>